<dbReference type="Gene3D" id="2.120.10.30">
    <property type="entry name" value="TolB, C-terminal domain"/>
    <property type="match status" value="1"/>
</dbReference>
<evidence type="ECO:0000256" key="3">
    <source>
        <dbReference type="PIRSR" id="PIRSR605511-1"/>
    </source>
</evidence>
<feature type="binding site" evidence="4">
    <location>
        <position position="223"/>
    </location>
    <ligand>
        <name>a divalent metal cation</name>
        <dbReference type="ChEBI" id="CHEBI:60240"/>
    </ligand>
</feature>
<reference evidence="6" key="1">
    <citation type="submission" date="2022-12" db="EMBL/GenBank/DDBJ databases">
        <title>Reference genome sequencing for broad-spectrum identification of bacterial and archaeal isolates by mass spectrometry.</title>
        <authorList>
            <person name="Sekiguchi Y."/>
            <person name="Tourlousse D.M."/>
        </authorList>
    </citation>
    <scope>NUCLEOTIDE SEQUENCE</scope>
    <source>
        <strain evidence="6">14</strain>
    </source>
</reference>
<dbReference type="Proteomes" id="UP001144396">
    <property type="component" value="Unassembled WGS sequence"/>
</dbReference>
<evidence type="ECO:0000259" key="5">
    <source>
        <dbReference type="Pfam" id="PF08450"/>
    </source>
</evidence>
<dbReference type="GO" id="GO:0046872">
    <property type="term" value="F:metal ion binding"/>
    <property type="evidence" value="ECO:0007669"/>
    <property type="project" value="UniProtKB-KW"/>
</dbReference>
<keyword evidence="2" id="KW-0378">Hydrolase</keyword>
<protein>
    <submittedName>
        <fullName evidence="6">Gluconolactonase</fullName>
    </submittedName>
</protein>
<accession>A0A9W6CR58</accession>
<dbReference type="SUPFAM" id="SSF63829">
    <property type="entry name" value="Calcium-dependent phosphotriesterase"/>
    <property type="match status" value="1"/>
</dbReference>
<dbReference type="RefSeq" id="WP_281883141.1">
    <property type="nucleotide sequence ID" value="NZ_BSDP01000001.1"/>
</dbReference>
<evidence type="ECO:0000256" key="2">
    <source>
        <dbReference type="ARBA" id="ARBA00022801"/>
    </source>
</evidence>
<evidence type="ECO:0000256" key="4">
    <source>
        <dbReference type="PIRSR" id="PIRSR605511-2"/>
    </source>
</evidence>
<comment type="caution">
    <text evidence="6">The sequence shown here is derived from an EMBL/GenBank/DDBJ whole genome shotgun (WGS) entry which is preliminary data.</text>
</comment>
<feature type="domain" description="SMP-30/Gluconolactonase/LRE-like region" evidence="5">
    <location>
        <begin position="22"/>
        <end position="278"/>
    </location>
</feature>
<sequence length="292" mass="31347">MTGIGLIAGGARLEKLASGCEWAEGPLWLPELGRVRWSDIPNNRILEWDAATRRLSVFRDGAEYTNGRALDLEGRVVQCSHGRRAIEREGADGPETLVGQWAEGRFNSPNDVAVASDGSIWFTDPPYGLDPSGREGHPAPQEYDGCYVFRFDPATGDVEPVVTDLVHPNGIGFSPDEGVLYVSDTGSLAGHEADTHIQSYPTDGVRVTGPGAHFAKVPTGVSDGFAIDEEGRLWTSAGDGVHVYTPAGRHLHHIRVPEVVSNVTFGGADGRDLFITATTSLYRIATLTVAAR</sequence>
<proteinExistence type="inferred from homology"/>
<dbReference type="GO" id="GO:0016787">
    <property type="term" value="F:hydrolase activity"/>
    <property type="evidence" value="ECO:0007669"/>
    <property type="project" value="UniProtKB-KW"/>
</dbReference>
<comment type="similarity">
    <text evidence="1">Belongs to the SMP-30/CGR1 family.</text>
</comment>
<keyword evidence="4" id="KW-0479">Metal-binding</keyword>
<organism evidence="6 7">
    <name type="scientific">Agromyces rhizosphaerae</name>
    <dbReference type="NCBI Taxonomy" id="88374"/>
    <lineage>
        <taxon>Bacteria</taxon>
        <taxon>Bacillati</taxon>
        <taxon>Actinomycetota</taxon>
        <taxon>Actinomycetes</taxon>
        <taxon>Micrococcales</taxon>
        <taxon>Microbacteriaceae</taxon>
        <taxon>Agromyces</taxon>
    </lineage>
</organism>
<keyword evidence="7" id="KW-1185">Reference proteome</keyword>
<feature type="binding site" evidence="4">
    <location>
        <position position="135"/>
    </location>
    <ligand>
        <name>substrate</name>
    </ligand>
</feature>
<name>A0A9W6CR58_9MICO</name>
<dbReference type="InterPro" id="IPR011042">
    <property type="entry name" value="6-blade_b-propeller_TolB-like"/>
</dbReference>
<dbReference type="PANTHER" id="PTHR47572:SF4">
    <property type="entry name" value="LACTONASE DRP35"/>
    <property type="match status" value="1"/>
</dbReference>
<keyword evidence="4" id="KW-0862">Zinc</keyword>
<feature type="binding site" evidence="4">
    <location>
        <position position="110"/>
    </location>
    <ligand>
        <name>substrate</name>
    </ligand>
</feature>
<comment type="cofactor">
    <cofactor evidence="4">
        <name>Zn(2+)</name>
        <dbReference type="ChEBI" id="CHEBI:29105"/>
    </cofactor>
    <text evidence="4">Binds 1 divalent metal cation per subunit.</text>
</comment>
<dbReference type="PRINTS" id="PR01790">
    <property type="entry name" value="SMP30FAMILY"/>
</dbReference>
<dbReference type="InterPro" id="IPR013658">
    <property type="entry name" value="SGL"/>
</dbReference>
<evidence type="ECO:0000256" key="1">
    <source>
        <dbReference type="ARBA" id="ARBA00008853"/>
    </source>
</evidence>
<dbReference type="PANTHER" id="PTHR47572">
    <property type="entry name" value="LIPOPROTEIN-RELATED"/>
    <property type="match status" value="1"/>
</dbReference>
<evidence type="ECO:0000313" key="7">
    <source>
        <dbReference type="Proteomes" id="UP001144396"/>
    </source>
</evidence>
<feature type="binding site" evidence="4">
    <location>
        <position position="24"/>
    </location>
    <ligand>
        <name>a divalent metal cation</name>
        <dbReference type="ChEBI" id="CHEBI:60240"/>
    </ligand>
</feature>
<dbReference type="AlphaFoldDB" id="A0A9W6CR58"/>
<dbReference type="Pfam" id="PF08450">
    <property type="entry name" value="SGL"/>
    <property type="match status" value="1"/>
</dbReference>
<gene>
    <name evidence="6" type="ORF">ARHIZOSPH14_12400</name>
</gene>
<feature type="binding site" evidence="4">
    <location>
        <position position="169"/>
    </location>
    <ligand>
        <name>a divalent metal cation</name>
        <dbReference type="ChEBI" id="CHEBI:60240"/>
    </ligand>
</feature>
<evidence type="ECO:0000313" key="6">
    <source>
        <dbReference type="EMBL" id="GLI26998.1"/>
    </source>
</evidence>
<feature type="active site" description="Proton donor/acceptor" evidence="3">
    <location>
        <position position="223"/>
    </location>
</feature>
<dbReference type="EMBL" id="BSDP01000001">
    <property type="protein sequence ID" value="GLI26998.1"/>
    <property type="molecule type" value="Genomic_DNA"/>
</dbReference>
<dbReference type="InterPro" id="IPR005511">
    <property type="entry name" value="SMP-30"/>
</dbReference>
<dbReference type="InterPro" id="IPR051262">
    <property type="entry name" value="SMP-30/CGR1_Lactonase"/>
</dbReference>